<dbReference type="Pfam" id="PF23797">
    <property type="entry name" value="Beta-prop_ELP1_2nd"/>
    <property type="match status" value="1"/>
</dbReference>
<evidence type="ECO:0000259" key="8">
    <source>
        <dbReference type="Pfam" id="PF04762"/>
    </source>
</evidence>
<evidence type="ECO:0000256" key="3">
    <source>
        <dbReference type="ARBA" id="ARBA00022490"/>
    </source>
</evidence>
<proteinExistence type="inferred from homology"/>
<dbReference type="InterPro" id="IPR056165">
    <property type="entry name" value="Beta-prop_ELP1_2nd"/>
</dbReference>
<comment type="function">
    <text evidence="6">Component of the elongator complex which is required for multiple tRNA modifications, including mcm5U (5-methoxycarbonylmethyl uridine), mcm5s2U (5-methoxycarbonylmethyl-2-thiouridine), and ncm5U (5-carbamoylmethyl uridine). The elongator complex catalyzes formation of carboxymethyluridine in the wobble base at position 34 in tRNAs.</text>
</comment>
<protein>
    <recommendedName>
        <fullName evidence="5 6">Elongator complex protein 1</fullName>
    </recommendedName>
</protein>
<dbReference type="PANTHER" id="PTHR12747:SF0">
    <property type="entry name" value="ELONGATOR COMPLEX PROTEIN 1"/>
    <property type="match status" value="1"/>
</dbReference>
<dbReference type="Pfam" id="PF04762">
    <property type="entry name" value="Beta-prop_ELP1_1st"/>
    <property type="match status" value="1"/>
</dbReference>
<feature type="domain" description="ELP1 TPR" evidence="10">
    <location>
        <begin position="849"/>
        <end position="1003"/>
    </location>
</feature>
<feature type="region of interest" description="Disordered" evidence="7">
    <location>
        <begin position="1092"/>
        <end position="1122"/>
    </location>
</feature>
<dbReference type="Pfam" id="PF23925">
    <property type="entry name" value="A-sol_ELP1"/>
    <property type="match status" value="1"/>
</dbReference>
<evidence type="ECO:0000256" key="2">
    <source>
        <dbReference type="ARBA" id="ARBA00006086"/>
    </source>
</evidence>
<dbReference type="CTD" id="8518"/>
<dbReference type="PANTHER" id="PTHR12747">
    <property type="entry name" value="ELONGATOR COMPLEX PROTEIN 1"/>
    <property type="match status" value="1"/>
</dbReference>
<feature type="domain" description="ELP1 first N-terminal beta-propeller" evidence="8">
    <location>
        <begin position="1"/>
        <end position="341"/>
    </location>
</feature>
<comment type="subcellular location">
    <subcellularLocation>
        <location evidence="6">Cytoplasm</location>
    </subcellularLocation>
    <subcellularLocation>
        <location evidence="6">Nucleus</location>
    </subcellularLocation>
</comment>
<evidence type="ECO:0000259" key="12">
    <source>
        <dbReference type="Pfam" id="PF23936"/>
    </source>
</evidence>
<dbReference type="GeneID" id="111592025"/>
<feature type="domain" description="ELP1 N-terminal second beta-propeller" evidence="9">
    <location>
        <begin position="378"/>
        <end position="618"/>
    </location>
</feature>
<keyword evidence="13" id="KW-1185">Reference proteome</keyword>
<dbReference type="PIRSF" id="PIRSF017233">
    <property type="entry name" value="IKAP"/>
    <property type="match status" value="1"/>
</dbReference>
<feature type="domain" description="ELP1 three-helical bundle" evidence="12">
    <location>
        <begin position="1026"/>
        <end position="1188"/>
    </location>
</feature>
<gene>
    <name evidence="14" type="primary">LOC111592025</name>
</gene>
<dbReference type="GO" id="GO:0005829">
    <property type="term" value="C:cytosol"/>
    <property type="evidence" value="ECO:0007669"/>
    <property type="project" value="TreeGrafter"/>
</dbReference>
<dbReference type="SUPFAM" id="SSF69322">
    <property type="entry name" value="Tricorn protease domain 2"/>
    <property type="match status" value="1"/>
</dbReference>
<evidence type="ECO:0000256" key="1">
    <source>
        <dbReference type="ARBA" id="ARBA00005043"/>
    </source>
</evidence>
<dbReference type="RefSeq" id="XP_023159786.2">
    <property type="nucleotide sequence ID" value="XM_023304018.2"/>
</dbReference>
<comment type="pathway">
    <text evidence="1">tRNA modification; 5-methoxycarbonylmethyl-2-thiouridine-tRNA biosynthesis.</text>
</comment>
<dbReference type="GO" id="GO:0002926">
    <property type="term" value="P:tRNA wobble base 5-methoxycarbonylmethyl-2-thiouridinylation"/>
    <property type="evidence" value="ECO:0007669"/>
    <property type="project" value="TreeGrafter"/>
</dbReference>
<dbReference type="GO" id="GO:0005634">
    <property type="term" value="C:nucleus"/>
    <property type="evidence" value="ECO:0007669"/>
    <property type="project" value="UniProtKB-SubCell"/>
</dbReference>
<dbReference type="InterPro" id="IPR056169">
    <property type="entry name" value="HB_ELP1"/>
</dbReference>
<dbReference type="KEGG" id="dhe:111592025"/>
<dbReference type="InterPro" id="IPR015943">
    <property type="entry name" value="WD40/YVTN_repeat-like_dom_sf"/>
</dbReference>
<feature type="domain" description="ELP1 alpha-solenoid" evidence="11">
    <location>
        <begin position="641"/>
        <end position="842"/>
    </location>
</feature>
<dbReference type="Proteomes" id="UP000504633">
    <property type="component" value="Unplaced"/>
</dbReference>
<evidence type="ECO:0000256" key="6">
    <source>
        <dbReference type="PIRNR" id="PIRNR017233"/>
    </source>
</evidence>
<feature type="compositionally biased region" description="Basic residues" evidence="7">
    <location>
        <begin position="1110"/>
        <end position="1120"/>
    </location>
</feature>
<evidence type="ECO:0000313" key="13">
    <source>
        <dbReference type="Proteomes" id="UP000504633"/>
    </source>
</evidence>
<dbReference type="InterPro" id="IPR056166">
    <property type="entry name" value="TPR_ELP1"/>
</dbReference>
<evidence type="ECO:0000259" key="9">
    <source>
        <dbReference type="Pfam" id="PF23797"/>
    </source>
</evidence>
<keyword evidence="3 6" id="KW-0963">Cytoplasm</keyword>
<dbReference type="Gene3D" id="2.130.10.10">
    <property type="entry name" value="YVTN repeat-like/Quinoprotein amine dehydrogenase"/>
    <property type="match status" value="1"/>
</dbReference>
<keyword evidence="4" id="KW-0819">tRNA processing</keyword>
<name>A0A6J1L4Q2_DROHY</name>
<evidence type="ECO:0000256" key="4">
    <source>
        <dbReference type="ARBA" id="ARBA00022694"/>
    </source>
</evidence>
<evidence type="ECO:0000259" key="11">
    <source>
        <dbReference type="Pfam" id="PF23925"/>
    </source>
</evidence>
<dbReference type="OrthoDB" id="40048at2759"/>
<evidence type="ECO:0000256" key="7">
    <source>
        <dbReference type="SAM" id="MobiDB-lite"/>
    </source>
</evidence>
<evidence type="ECO:0000313" key="14">
    <source>
        <dbReference type="RefSeq" id="XP_023159786.2"/>
    </source>
</evidence>
<dbReference type="Pfam" id="PF23936">
    <property type="entry name" value="HB_ELP1"/>
    <property type="match status" value="1"/>
</dbReference>
<sequence>MRNLKLQYCKEQTTGIPGGKQLLLQPDIERSGHEITYIVTDSEIFAVGNDVSNVQPPKLVAELPNIVGAEYLQLDNAICVATGAGEVLIINPDSLSQSEGTYCDVGIECMAWSPNQEVVVFTTKTKNVVVMTCTYDVLGEQPLDTGLADDQQFVNVGWGKKETQFHGSAGKQAAKQSAEFVAPLDVQKLPQDVQVAWRGDGAYFAVSYVAANVGRTFSVYDCEGKLQYTAEKWNGLQTPIAWRPSGNWIAQPQIMSNKSTVALFEKNGLRHREFELPFDLHVEPIMQLSWSNDSDILALHTVTADSQSIYLYTIGNYHWYLKQVLVFKEQQDPLSLFYWDNRLGAEHMLHVLLASGKRYTHRFRYGIDCQPSTDIVYVIDGKRLLLTRFSAAVIPPPMSWRVVEMHSYINAVSISENDIYIYTSDHKIHSYLPKDDSMRFSCQLSPDLAQIQLANLSCFANEFLLATNSVGNRTHILMLLKEKVKTSLSIAGTVNALTVPNGCKDRFYIQTLNNNHIYELILTPNSELKVLRSYLQLSHSVNHMIFYTTPSTPGGELITLHSEQLLQVDGKTIDEDVTSFCVVDNYLIYTQLNTLHFVRLSDKSGVAIRSIERGAKLVTSASGARLVMQLPRGNLEVICPRVLALDLIGNSLNCGDYYRPMCMLRKHRINMNIICDHNMSKFVENINDFLDQIEDSQWICLFINELQNEDYTLGMYASNYGSVKQSYPPDYTVDQKVSTICALLIKEMTNTDDPKQKARFRLPIITAYVKSNQLPKALEYIWEHKQTDAQLGEQLLKYLLYLVDVNELYNVALGTYNFGTVLFVAQQSQMDPKEFLPYLNELKSLQPDYRKFKIDEHLKRFDLALNHLAACGAEHYELALTFIKQHNLYSQALIAYQSQTDFHRRICVAYGDHLRANAQLEAASLLYERGGQLQQALLSARHTLDWQRVLLLAQRAGEPLAPVAISLVGPLQQQGRHLDAYELLKRFDAPDSEAPLELLLKGHLYGRAIYEAGLLDVDGTAELLAKRVKPSLIEYVAQLEASLGADRLLFLEYKQRLLDIRKRQATASAAANGAGDHELDIDEVDLLSDTSSIQSSRHSGSSRGTGKTFRSSKNRRKHERKLLSLKPGNPFEDIALIDALHNLVTKLGQQQQQLLVRDTCKALLQLHTEDERAAQLQRLYESILLELQPAALDEIWVPELLGGTVQHLTGPNVDYLALQKEQRYALIAPLKRYKPLLSIIDWKHGILH</sequence>
<dbReference type="GO" id="GO:0033588">
    <property type="term" value="C:elongator holoenzyme complex"/>
    <property type="evidence" value="ECO:0007669"/>
    <property type="project" value="InterPro"/>
</dbReference>
<dbReference type="InterPro" id="IPR056164">
    <property type="entry name" value="Beta-prop_ELP1_1st"/>
</dbReference>
<dbReference type="OMA" id="WRESLYC"/>
<dbReference type="AlphaFoldDB" id="A0A6J1L4Q2"/>
<dbReference type="Pfam" id="PF23878">
    <property type="entry name" value="TPR_ELP1"/>
    <property type="match status" value="1"/>
</dbReference>
<feature type="compositionally biased region" description="Low complexity" evidence="7">
    <location>
        <begin position="1092"/>
        <end position="1102"/>
    </location>
</feature>
<dbReference type="UniPathway" id="UPA00988"/>
<dbReference type="GO" id="GO:0000049">
    <property type="term" value="F:tRNA binding"/>
    <property type="evidence" value="ECO:0007669"/>
    <property type="project" value="TreeGrafter"/>
</dbReference>
<dbReference type="InterPro" id="IPR056167">
    <property type="entry name" value="A-sol_ELP1"/>
</dbReference>
<reference evidence="14" key="1">
    <citation type="submission" date="2025-08" db="UniProtKB">
        <authorList>
            <consortium name="RefSeq"/>
        </authorList>
    </citation>
    <scope>IDENTIFICATION</scope>
    <source>
        <strain evidence="14">15085-1641.00</strain>
        <tissue evidence="14">Whole body</tissue>
    </source>
</reference>
<accession>A0A6J1L4Q2</accession>
<organism evidence="13 14">
    <name type="scientific">Drosophila hydei</name>
    <name type="common">Fruit fly</name>
    <dbReference type="NCBI Taxonomy" id="7224"/>
    <lineage>
        <taxon>Eukaryota</taxon>
        <taxon>Metazoa</taxon>
        <taxon>Ecdysozoa</taxon>
        <taxon>Arthropoda</taxon>
        <taxon>Hexapoda</taxon>
        <taxon>Insecta</taxon>
        <taxon>Pterygota</taxon>
        <taxon>Neoptera</taxon>
        <taxon>Endopterygota</taxon>
        <taxon>Diptera</taxon>
        <taxon>Brachycera</taxon>
        <taxon>Muscomorpha</taxon>
        <taxon>Ephydroidea</taxon>
        <taxon>Drosophilidae</taxon>
        <taxon>Drosophila</taxon>
    </lineage>
</organism>
<comment type="similarity">
    <text evidence="2 6">Belongs to the ELP1/IKA1 family.</text>
</comment>
<dbReference type="InterPro" id="IPR006849">
    <property type="entry name" value="Elp1"/>
</dbReference>
<evidence type="ECO:0000256" key="5">
    <source>
        <dbReference type="ARBA" id="ARBA00029535"/>
    </source>
</evidence>
<evidence type="ECO:0000259" key="10">
    <source>
        <dbReference type="Pfam" id="PF23878"/>
    </source>
</evidence>
<keyword evidence="6" id="KW-0539">Nucleus</keyword>